<evidence type="ECO:0000259" key="5">
    <source>
        <dbReference type="Pfam" id="PF00501"/>
    </source>
</evidence>
<dbReference type="InterPro" id="IPR045851">
    <property type="entry name" value="AMP-bd_C_sf"/>
</dbReference>
<dbReference type="Pfam" id="PF00501">
    <property type="entry name" value="AMP-binding"/>
    <property type="match status" value="1"/>
</dbReference>
<dbReference type="InterPro" id="IPR005914">
    <property type="entry name" value="Acac_CoA_synth"/>
</dbReference>
<reference evidence="7 8" key="1">
    <citation type="journal article" date="2014" name="Antonie Van Leeuwenhoek">
        <title>Hyphomonas beringensis sp. nov. and Hyphomonas chukchiensis sp. nov., isolated from surface seawater of the Bering Sea and Chukchi Sea.</title>
        <authorList>
            <person name="Li C."/>
            <person name="Lai Q."/>
            <person name="Li G."/>
            <person name="Dong C."/>
            <person name="Wang J."/>
            <person name="Liao Y."/>
            <person name="Shao Z."/>
        </authorList>
    </citation>
    <scope>NUCLEOTIDE SEQUENCE [LARGE SCALE GENOMIC DNA]</scope>
    <source>
        <strain evidence="7 8">BH-BN04-4</strain>
    </source>
</reference>
<dbReference type="eggNOG" id="COG0365">
    <property type="taxonomic scope" value="Bacteria"/>
</dbReference>
<proteinExistence type="inferred from homology"/>
<comment type="caution">
    <text evidence="7">The sequence shown here is derived from an EMBL/GenBank/DDBJ whole genome shotgun (WGS) entry which is preliminary data.</text>
</comment>
<dbReference type="STRING" id="1280947.HY30_15880"/>
<accession>A0A062UC66</accession>
<evidence type="ECO:0000259" key="6">
    <source>
        <dbReference type="Pfam" id="PF16177"/>
    </source>
</evidence>
<dbReference type="RefSeq" id="WP_051615184.1">
    <property type="nucleotide sequence ID" value="NZ_AWFG01000020.1"/>
</dbReference>
<keyword evidence="2" id="KW-0436">Ligase</keyword>
<dbReference type="InterPro" id="IPR032387">
    <property type="entry name" value="ACAS_N"/>
</dbReference>
<evidence type="ECO:0000256" key="3">
    <source>
        <dbReference type="ARBA" id="ARBA00022741"/>
    </source>
</evidence>
<dbReference type="NCBIfam" id="NF002937">
    <property type="entry name" value="PRK03584.1"/>
    <property type="match status" value="1"/>
</dbReference>
<dbReference type="InterPro" id="IPR000873">
    <property type="entry name" value="AMP-dep_synth/lig_dom"/>
</dbReference>
<dbReference type="SUPFAM" id="SSF56801">
    <property type="entry name" value="Acetyl-CoA synthetase-like"/>
    <property type="match status" value="1"/>
</dbReference>
<dbReference type="GO" id="GO:0005524">
    <property type="term" value="F:ATP binding"/>
    <property type="evidence" value="ECO:0007669"/>
    <property type="project" value="UniProtKB-KW"/>
</dbReference>
<dbReference type="NCBIfam" id="TIGR01217">
    <property type="entry name" value="ac_ac_CoA_syn"/>
    <property type="match status" value="1"/>
</dbReference>
<evidence type="ECO:0000313" key="7">
    <source>
        <dbReference type="EMBL" id="KCZ58684.1"/>
    </source>
</evidence>
<dbReference type="Proteomes" id="UP000027190">
    <property type="component" value="Unassembled WGS sequence"/>
</dbReference>
<protein>
    <recommendedName>
        <fullName evidence="9">Acetoacetyl-CoA synthetase</fullName>
    </recommendedName>
</protein>
<dbReference type="PROSITE" id="PS00455">
    <property type="entry name" value="AMP_BINDING"/>
    <property type="match status" value="1"/>
</dbReference>
<dbReference type="GO" id="GO:0030729">
    <property type="term" value="F:acetoacetate-CoA ligase activity"/>
    <property type="evidence" value="ECO:0007669"/>
    <property type="project" value="InterPro"/>
</dbReference>
<dbReference type="EMBL" id="AWFG01000020">
    <property type="protein sequence ID" value="KCZ58684.1"/>
    <property type="molecule type" value="Genomic_DNA"/>
</dbReference>
<keyword evidence="3" id="KW-0547">Nucleotide-binding</keyword>
<dbReference type="PANTHER" id="PTHR42921:SF1">
    <property type="entry name" value="ACETOACETYL-COA SYNTHETASE"/>
    <property type="match status" value="1"/>
</dbReference>
<dbReference type="GO" id="GO:0006629">
    <property type="term" value="P:lipid metabolic process"/>
    <property type="evidence" value="ECO:0007669"/>
    <property type="project" value="InterPro"/>
</dbReference>
<evidence type="ECO:0000313" key="8">
    <source>
        <dbReference type="Proteomes" id="UP000027190"/>
    </source>
</evidence>
<feature type="domain" description="AMP-dependent synthetase/ligase" evidence="5">
    <location>
        <begin position="109"/>
        <end position="491"/>
    </location>
</feature>
<dbReference type="AlphaFoldDB" id="A0A062UC66"/>
<feature type="domain" description="Acetyl-coenzyme A synthetase N-terminal" evidence="6">
    <location>
        <begin position="51"/>
        <end position="106"/>
    </location>
</feature>
<name>A0A062UC66_9PROT</name>
<evidence type="ECO:0008006" key="9">
    <source>
        <dbReference type="Google" id="ProtNLM"/>
    </source>
</evidence>
<dbReference type="InterPro" id="IPR042099">
    <property type="entry name" value="ANL_N_sf"/>
</dbReference>
<keyword evidence="4" id="KW-0067">ATP-binding</keyword>
<gene>
    <name evidence="7" type="ORF">HY30_15880</name>
</gene>
<evidence type="ECO:0000256" key="1">
    <source>
        <dbReference type="ARBA" id="ARBA00006432"/>
    </source>
</evidence>
<sequence>MTDRVGNGNVTSGVREGDRLWSPSAERVEAAELTRFMRWLALERGYSFPDYNALWTWSVDDLEGFWSAIWEYFDIISDERPESVVIGEGIFDAKWFVGTHTNYAEHVLRHEAKAEPGETALCHSSEIRPIAQMSWQDLGGRVRKLATKMRAMGIIPGDRIVSYMPNTPEAVIAMLATVAIGAVWSSAAPEFGHKTVVDRFSQIEPKLAFVSDGYSFNGKVFDRRDDVSAIVNALDHLKHVVWFDYMGFGCALSTDAEIISFDAMIEGPPVMRETFQYERVPADHPLWVLYSSGTTGLPKAIVHGHAGMIAEHLKVMALHCNLGPSKRMFFYTTTGWMMWNSVISALITGASAVLYDGSPVHGGVDMLWRLASDTRTTCFGASPTLVDNMKKAGVRPGKSFDLSAMDMVLLGGAPATPETFQWFYENVAEDFWVNSQSGGTDLCSGLAVGLPIQPVYAGEIQCRGLGIAMEVWNEGGRSILDEVGELVVTRPFPTAPLGFWGDDSRSRYYESYFGTFPGIWRHGDLAKINCRGGVYVYGRSDSTLNRFGVRIGTAEIYRVLERVSGVKDSLIICVETDGGGFYMPLFVSLDANTTLTDALRKEIVSRLRVDASPRHVPDEIHAVPEIPYTLTGKKMEIPIRKLVMGMDVDKAASRDAMAKPAALDWFIEFVRQRAGR</sequence>
<dbReference type="Pfam" id="PF16177">
    <property type="entry name" value="ACAS_N"/>
    <property type="match status" value="1"/>
</dbReference>
<dbReference type="PANTHER" id="PTHR42921">
    <property type="entry name" value="ACETOACETYL-COA SYNTHETASE"/>
    <property type="match status" value="1"/>
</dbReference>
<dbReference type="OrthoDB" id="6187882at2"/>
<dbReference type="PATRIC" id="fig|1280947.3.peg.1768"/>
<comment type="similarity">
    <text evidence="1">Belongs to the ATP-dependent AMP-binding enzyme family.</text>
</comment>
<evidence type="ECO:0000256" key="2">
    <source>
        <dbReference type="ARBA" id="ARBA00022598"/>
    </source>
</evidence>
<dbReference type="Gene3D" id="3.40.50.12780">
    <property type="entry name" value="N-terminal domain of ligase-like"/>
    <property type="match status" value="1"/>
</dbReference>
<evidence type="ECO:0000256" key="4">
    <source>
        <dbReference type="ARBA" id="ARBA00022840"/>
    </source>
</evidence>
<dbReference type="InterPro" id="IPR020845">
    <property type="entry name" value="AMP-binding_CS"/>
</dbReference>
<organism evidence="7 8">
    <name type="scientific">Hyphomonas chukchiensis</name>
    <dbReference type="NCBI Taxonomy" id="1280947"/>
    <lineage>
        <taxon>Bacteria</taxon>
        <taxon>Pseudomonadati</taxon>
        <taxon>Pseudomonadota</taxon>
        <taxon>Alphaproteobacteria</taxon>
        <taxon>Hyphomonadales</taxon>
        <taxon>Hyphomonadaceae</taxon>
        <taxon>Hyphomonas</taxon>
    </lineage>
</organism>
<dbReference type="Gene3D" id="3.30.300.30">
    <property type="match status" value="1"/>
</dbReference>
<keyword evidence="8" id="KW-1185">Reference proteome</keyword>